<dbReference type="KEGG" id="brz:CFK38_11470"/>
<sequence length="119" mass="13418">MPHRAVTTENPERVVPLAPRVVEYLCGQCELITTARLHTQAPIPQLWPCRRCRTGAECTIEPDESAELIGVLAASKVPPRKSHWDHLRERRTDAELEALLTKRLDLLRSGRLHAGPTRS</sequence>
<organism evidence="1 2">
    <name type="scientific">Brachybacterium vulturis</name>
    <dbReference type="NCBI Taxonomy" id="2017484"/>
    <lineage>
        <taxon>Bacteria</taxon>
        <taxon>Bacillati</taxon>
        <taxon>Actinomycetota</taxon>
        <taxon>Actinomycetes</taxon>
        <taxon>Micrococcales</taxon>
        <taxon>Dermabacteraceae</taxon>
        <taxon>Brachybacterium</taxon>
    </lineage>
</organism>
<evidence type="ECO:0000313" key="1">
    <source>
        <dbReference type="EMBL" id="ATG53225.1"/>
    </source>
</evidence>
<protein>
    <submittedName>
        <fullName evidence="1">Electron transporter</fullName>
    </submittedName>
</protein>
<dbReference type="GO" id="GO:0045893">
    <property type="term" value="P:positive regulation of DNA-templated transcription"/>
    <property type="evidence" value="ECO:0007669"/>
    <property type="project" value="InterPro"/>
</dbReference>
<proteinExistence type="predicted"/>
<dbReference type="EMBL" id="CP023563">
    <property type="protein sequence ID" value="ATG53225.1"/>
    <property type="molecule type" value="Genomic_DNA"/>
</dbReference>
<dbReference type="Proteomes" id="UP000218165">
    <property type="component" value="Chromosome"/>
</dbReference>
<reference evidence="2" key="1">
    <citation type="submission" date="2017-09" db="EMBL/GenBank/DDBJ databases">
        <title>Brachybacterium sp. VM2412.</title>
        <authorList>
            <person name="Tak E.J."/>
            <person name="Bae J.-W."/>
        </authorList>
    </citation>
    <scope>NUCLEOTIDE SEQUENCE [LARGE SCALE GENOMIC DNA]</scope>
    <source>
        <strain evidence="2">VM2412</strain>
    </source>
</reference>
<evidence type="ECO:0000313" key="2">
    <source>
        <dbReference type="Proteomes" id="UP000218165"/>
    </source>
</evidence>
<dbReference type="GO" id="GO:0001000">
    <property type="term" value="F:bacterial-type RNA polymerase core enzyme binding"/>
    <property type="evidence" value="ECO:0007669"/>
    <property type="project" value="InterPro"/>
</dbReference>
<dbReference type="Pfam" id="PF13397">
    <property type="entry name" value="RbpA"/>
    <property type="match status" value="1"/>
</dbReference>
<gene>
    <name evidence="1" type="ORF">CFK38_11470</name>
</gene>
<dbReference type="InterPro" id="IPR025182">
    <property type="entry name" value="RNApol-bd_RbpA"/>
</dbReference>
<dbReference type="AlphaFoldDB" id="A0A291GSK2"/>
<accession>A0A291GSK2</accession>
<name>A0A291GSK2_9MICO</name>
<keyword evidence="2" id="KW-1185">Reference proteome</keyword>